<evidence type="ECO:0000313" key="5">
    <source>
        <dbReference type="EMBL" id="MBB6124773.1"/>
    </source>
</evidence>
<proteinExistence type="predicted"/>
<dbReference type="Proteomes" id="UP000552700">
    <property type="component" value="Unassembled WGS sequence"/>
</dbReference>
<feature type="region of interest" description="Disordered" evidence="3">
    <location>
        <begin position="270"/>
        <end position="290"/>
    </location>
</feature>
<protein>
    <submittedName>
        <fullName evidence="5">Septal ring factor EnvC (AmiA/AmiB activator)</fullName>
    </submittedName>
</protein>
<dbReference type="GO" id="GO:0004222">
    <property type="term" value="F:metalloendopeptidase activity"/>
    <property type="evidence" value="ECO:0007669"/>
    <property type="project" value="TreeGrafter"/>
</dbReference>
<dbReference type="InterPro" id="IPR016047">
    <property type="entry name" value="M23ase_b-sheet_dom"/>
</dbReference>
<evidence type="ECO:0000256" key="1">
    <source>
        <dbReference type="ARBA" id="ARBA00022729"/>
    </source>
</evidence>
<dbReference type="InterPro" id="IPR050570">
    <property type="entry name" value="Cell_wall_metabolism_enzyme"/>
</dbReference>
<sequence>MPTTPIIAKDDTMRGGWILAGGLAGSALLGCAALAQDIVTTGHATSIAREQQALRDANGQGREARARALRLDAQAKRATAQADRARAQAAALAARIQESEAAIRAGQARIFIINRLTAQQAARLATQQGPIVRLTAALQSLARRPPVLALLQPGSMSDAVHMRSVLAVTLPEIERRTAGLRAELARSRQLRAMAVQANDALGASQRALASQQQQLRRIETERRLAARGLSSNATLETERAIALGEKARDIAELMDTLEDAGAVRDDLISLPGPELRPDRPGSTATPSGEVRVTNNRAPAYRLPLVGALVTGMGEMSDSGIRARGLTIAAQPGAQVVAPAGGHVAFAGFYRGFGQIVIIDHGQGWTSLVTNLGRLSVAAGQGVAQGDPIGTATTAVAPSVTVELRRQGRPVDIVAMLGAR</sequence>
<dbReference type="SUPFAM" id="SSF51261">
    <property type="entry name" value="Duplicated hybrid motif"/>
    <property type="match status" value="1"/>
</dbReference>
<feature type="domain" description="M23ase beta-sheet core" evidence="4">
    <location>
        <begin position="323"/>
        <end position="411"/>
    </location>
</feature>
<dbReference type="InterPro" id="IPR011055">
    <property type="entry name" value="Dup_hybrid_motif"/>
</dbReference>
<evidence type="ECO:0000259" key="4">
    <source>
        <dbReference type="Pfam" id="PF01551"/>
    </source>
</evidence>
<dbReference type="PANTHER" id="PTHR21666:SF289">
    <property type="entry name" value="L-ALA--D-GLU ENDOPEPTIDASE"/>
    <property type="match status" value="1"/>
</dbReference>
<accession>A0A841J1F9</accession>
<dbReference type="PANTHER" id="PTHR21666">
    <property type="entry name" value="PEPTIDASE-RELATED"/>
    <property type="match status" value="1"/>
</dbReference>
<organism evidence="5 6">
    <name type="scientific">Sphingobium subterraneum</name>
    <dbReference type="NCBI Taxonomy" id="627688"/>
    <lineage>
        <taxon>Bacteria</taxon>
        <taxon>Pseudomonadati</taxon>
        <taxon>Pseudomonadota</taxon>
        <taxon>Alphaproteobacteria</taxon>
        <taxon>Sphingomonadales</taxon>
        <taxon>Sphingomonadaceae</taxon>
        <taxon>Sphingobium</taxon>
    </lineage>
</organism>
<feature type="coiled-coil region" evidence="2">
    <location>
        <begin position="68"/>
        <end position="102"/>
    </location>
</feature>
<name>A0A841J1F9_9SPHN</name>
<dbReference type="EMBL" id="JACIJP010000004">
    <property type="protein sequence ID" value="MBB6124773.1"/>
    <property type="molecule type" value="Genomic_DNA"/>
</dbReference>
<keyword evidence="1" id="KW-0732">Signal</keyword>
<keyword evidence="2" id="KW-0175">Coiled coil</keyword>
<dbReference type="Pfam" id="PF01551">
    <property type="entry name" value="Peptidase_M23"/>
    <property type="match status" value="1"/>
</dbReference>
<dbReference type="Gene3D" id="2.70.70.10">
    <property type="entry name" value="Glucose Permease (Domain IIA)"/>
    <property type="match status" value="1"/>
</dbReference>
<dbReference type="CDD" id="cd12797">
    <property type="entry name" value="M23_peptidase"/>
    <property type="match status" value="1"/>
</dbReference>
<evidence type="ECO:0000256" key="3">
    <source>
        <dbReference type="SAM" id="MobiDB-lite"/>
    </source>
</evidence>
<evidence type="ECO:0000313" key="6">
    <source>
        <dbReference type="Proteomes" id="UP000552700"/>
    </source>
</evidence>
<comment type="caution">
    <text evidence="5">The sequence shown here is derived from an EMBL/GenBank/DDBJ whole genome shotgun (WGS) entry which is preliminary data.</text>
</comment>
<reference evidence="5 6" key="1">
    <citation type="submission" date="2020-08" db="EMBL/GenBank/DDBJ databases">
        <title>Genomic Encyclopedia of Type Strains, Phase IV (KMG-IV): sequencing the most valuable type-strain genomes for metagenomic binning, comparative biology and taxonomic classification.</title>
        <authorList>
            <person name="Goeker M."/>
        </authorList>
    </citation>
    <scope>NUCLEOTIDE SEQUENCE [LARGE SCALE GENOMIC DNA]</scope>
    <source>
        <strain evidence="5 6">DSM 102255</strain>
    </source>
</reference>
<gene>
    <name evidence="5" type="ORF">FHS92_002526</name>
</gene>
<keyword evidence="6" id="KW-1185">Reference proteome</keyword>
<evidence type="ECO:0000256" key="2">
    <source>
        <dbReference type="SAM" id="Coils"/>
    </source>
</evidence>
<dbReference type="AlphaFoldDB" id="A0A841J1F9"/>